<evidence type="ECO:0000313" key="4">
    <source>
        <dbReference type="Proteomes" id="UP001595912"/>
    </source>
</evidence>
<dbReference type="Proteomes" id="UP001595912">
    <property type="component" value="Unassembled WGS sequence"/>
</dbReference>
<organism evidence="3 4">
    <name type="scientific">Dactylosporangium cerinum</name>
    <dbReference type="NCBI Taxonomy" id="1434730"/>
    <lineage>
        <taxon>Bacteria</taxon>
        <taxon>Bacillati</taxon>
        <taxon>Actinomycetota</taxon>
        <taxon>Actinomycetes</taxon>
        <taxon>Micromonosporales</taxon>
        <taxon>Micromonosporaceae</taxon>
        <taxon>Dactylosporangium</taxon>
    </lineage>
</organism>
<evidence type="ECO:0000259" key="2">
    <source>
        <dbReference type="Pfam" id="PF01551"/>
    </source>
</evidence>
<protein>
    <submittedName>
        <fullName evidence="3">M23 family metallopeptidase</fullName>
        <ecNumber evidence="3">3.4.24.-</ecNumber>
    </submittedName>
</protein>
<sequence length="384" mass="39792">MTARILAIAAALVCGVIVACAGLGGVLLTGGSAAANCVPGPAGSGTPSRPSGPTAPPSGPLPAIDQWDPVQVGNAATIISVGVARALPARAWVIAVATAMQESSLRNLPGGDRDSVGLFQQRPSQGWGTVAQLTDSVYAAGKFYDKLVTIPNWQTLPLTEAAQAVQISAFPDAYTRWEPDAVTIVQTLTGQAGGVAACNISISGQGWTQPVQAHVGSGFRTADRPTHDGVDLIAARGTPIHAASAGTVSRVRCNAADRNTRQPWGCDRDGDPNQTVGCGWYVDIDHPGGVVTRYCHMLTQPLVREGQTVAAGEVIGIVGSSGHSSSPHLHYEVHISGDGSHDHSLDSAKDPVWFMVLVDAPLDVADHWPPNNDIAGHRSFAEPT</sequence>
<dbReference type="PANTHER" id="PTHR21666">
    <property type="entry name" value="PEPTIDASE-RELATED"/>
    <property type="match status" value="1"/>
</dbReference>
<gene>
    <name evidence="3" type="ORF">ACFPIJ_56500</name>
</gene>
<dbReference type="Gene3D" id="2.70.70.10">
    <property type="entry name" value="Glucose Permease (Domain IIA)"/>
    <property type="match status" value="1"/>
</dbReference>
<dbReference type="SUPFAM" id="SSF51261">
    <property type="entry name" value="Duplicated hybrid motif"/>
    <property type="match status" value="1"/>
</dbReference>
<dbReference type="RefSeq" id="WP_380127843.1">
    <property type="nucleotide sequence ID" value="NZ_JBHSIU010000116.1"/>
</dbReference>
<evidence type="ECO:0000256" key="1">
    <source>
        <dbReference type="SAM" id="MobiDB-lite"/>
    </source>
</evidence>
<dbReference type="GO" id="GO:0016787">
    <property type="term" value="F:hydrolase activity"/>
    <property type="evidence" value="ECO:0007669"/>
    <property type="project" value="UniProtKB-KW"/>
</dbReference>
<dbReference type="Pfam" id="PF01551">
    <property type="entry name" value="Peptidase_M23"/>
    <property type="match status" value="1"/>
</dbReference>
<dbReference type="CDD" id="cd12797">
    <property type="entry name" value="M23_peptidase"/>
    <property type="match status" value="1"/>
</dbReference>
<name>A0ABV9WEP3_9ACTN</name>
<dbReference type="PROSITE" id="PS51257">
    <property type="entry name" value="PROKAR_LIPOPROTEIN"/>
    <property type="match status" value="1"/>
</dbReference>
<reference evidence="4" key="1">
    <citation type="journal article" date="2019" name="Int. J. Syst. Evol. Microbiol.">
        <title>The Global Catalogue of Microorganisms (GCM) 10K type strain sequencing project: providing services to taxonomists for standard genome sequencing and annotation.</title>
        <authorList>
            <consortium name="The Broad Institute Genomics Platform"/>
            <consortium name="The Broad Institute Genome Sequencing Center for Infectious Disease"/>
            <person name="Wu L."/>
            <person name="Ma J."/>
        </authorList>
    </citation>
    <scope>NUCLEOTIDE SEQUENCE [LARGE SCALE GENOMIC DNA]</scope>
    <source>
        <strain evidence="4">CGMCC 4.7152</strain>
    </source>
</reference>
<dbReference type="InterPro" id="IPR011055">
    <property type="entry name" value="Dup_hybrid_motif"/>
</dbReference>
<dbReference type="InterPro" id="IPR050570">
    <property type="entry name" value="Cell_wall_metabolism_enzyme"/>
</dbReference>
<proteinExistence type="predicted"/>
<accession>A0ABV9WEP3</accession>
<dbReference type="InterPro" id="IPR016047">
    <property type="entry name" value="M23ase_b-sheet_dom"/>
</dbReference>
<dbReference type="PANTHER" id="PTHR21666:SF270">
    <property type="entry name" value="MUREIN HYDROLASE ACTIVATOR ENVC"/>
    <property type="match status" value="1"/>
</dbReference>
<keyword evidence="3" id="KW-0378">Hydrolase</keyword>
<feature type="domain" description="M23ase beta-sheet core" evidence="2">
    <location>
        <begin position="226"/>
        <end position="337"/>
    </location>
</feature>
<keyword evidence="4" id="KW-1185">Reference proteome</keyword>
<dbReference type="EMBL" id="JBHSIU010000116">
    <property type="protein sequence ID" value="MFC5007197.1"/>
    <property type="molecule type" value="Genomic_DNA"/>
</dbReference>
<evidence type="ECO:0000313" key="3">
    <source>
        <dbReference type="EMBL" id="MFC5007197.1"/>
    </source>
</evidence>
<comment type="caution">
    <text evidence="3">The sequence shown here is derived from an EMBL/GenBank/DDBJ whole genome shotgun (WGS) entry which is preliminary data.</text>
</comment>
<dbReference type="EC" id="3.4.24.-" evidence="3"/>
<feature type="region of interest" description="Disordered" evidence="1">
    <location>
        <begin position="41"/>
        <end position="64"/>
    </location>
</feature>